<sequence>MLENEILEIILYECINSKKLDINKIPKLKKLNKQKKIIDYIFDKMQLELKNIKTYIFDDLDNILKNSKLKLNNIIDTIDNNSLNIDNYIKKIDEKISNNICIIAGDKGVGKSSIVKKYLLPYDDKFVFFIRGEEFYSYSLQELMNKSFNVKSNIEDLKNMFFHVEEKYLIIDSAERAFETNHELFKELISTFSDYNFKIIITVRESYLYNIEKILLGNNLLFINIKPLSKDEINELVSKNETIKNIIDKNNLSHLNRNLFYLNQIYKIYKKNGKHTIKKEDIHNEIWMHKYKK</sequence>
<evidence type="ECO:0000313" key="1">
    <source>
        <dbReference type="EMBL" id="TXJ30446.1"/>
    </source>
</evidence>
<proteinExistence type="predicted"/>
<accession>A0A5C8DZ64</accession>
<name>A0A5C8DZ64_9SPIR</name>
<dbReference type="SUPFAM" id="SSF52540">
    <property type="entry name" value="P-loop containing nucleoside triphosphate hydrolases"/>
    <property type="match status" value="1"/>
</dbReference>
<dbReference type="AlphaFoldDB" id="A0A5C8DZ64"/>
<reference evidence="1 2" key="1">
    <citation type="journal article" date="1992" name="Lakartidningen">
        <title>[Penicillin V and not amoxicillin is the first choice preparation in acute otitis].</title>
        <authorList>
            <person name="Kamme C."/>
            <person name="Lundgren K."/>
            <person name="Prellner K."/>
        </authorList>
    </citation>
    <scope>NUCLEOTIDE SEQUENCE [LARGE SCALE GENOMIC DNA]</scope>
    <source>
        <strain evidence="1 2">PC5538III-lc</strain>
    </source>
</reference>
<dbReference type="Proteomes" id="UP000324707">
    <property type="component" value="Unassembled WGS sequence"/>
</dbReference>
<evidence type="ECO:0000313" key="2">
    <source>
        <dbReference type="Proteomes" id="UP000324707"/>
    </source>
</evidence>
<organism evidence="1 2">
    <name type="scientific">Brachyspira aalborgi</name>
    <dbReference type="NCBI Taxonomy" id="29522"/>
    <lineage>
        <taxon>Bacteria</taxon>
        <taxon>Pseudomonadati</taxon>
        <taxon>Spirochaetota</taxon>
        <taxon>Spirochaetia</taxon>
        <taxon>Brachyspirales</taxon>
        <taxon>Brachyspiraceae</taxon>
        <taxon>Brachyspira</taxon>
    </lineage>
</organism>
<dbReference type="Gene3D" id="3.40.50.300">
    <property type="entry name" value="P-loop containing nucleotide triphosphate hydrolases"/>
    <property type="match status" value="1"/>
</dbReference>
<comment type="caution">
    <text evidence="1">The sequence shown here is derived from an EMBL/GenBank/DDBJ whole genome shotgun (WGS) entry which is preliminary data.</text>
</comment>
<gene>
    <name evidence="1" type="ORF">EPJ69_10290</name>
</gene>
<protein>
    <submittedName>
        <fullName evidence="1">Uncharacterized protein</fullName>
    </submittedName>
</protein>
<dbReference type="InterPro" id="IPR027417">
    <property type="entry name" value="P-loop_NTPase"/>
</dbReference>
<dbReference type="EMBL" id="SAXX01000023">
    <property type="protein sequence ID" value="TXJ30446.1"/>
    <property type="molecule type" value="Genomic_DNA"/>
</dbReference>